<organism evidence="1 2">
    <name type="scientific">Allacma fusca</name>
    <dbReference type="NCBI Taxonomy" id="39272"/>
    <lineage>
        <taxon>Eukaryota</taxon>
        <taxon>Metazoa</taxon>
        <taxon>Ecdysozoa</taxon>
        <taxon>Arthropoda</taxon>
        <taxon>Hexapoda</taxon>
        <taxon>Collembola</taxon>
        <taxon>Symphypleona</taxon>
        <taxon>Sminthuridae</taxon>
        <taxon>Allacma</taxon>
    </lineage>
</organism>
<dbReference type="Proteomes" id="UP000708208">
    <property type="component" value="Unassembled WGS sequence"/>
</dbReference>
<evidence type="ECO:0000313" key="1">
    <source>
        <dbReference type="EMBL" id="CAG7721587.1"/>
    </source>
</evidence>
<dbReference type="EMBL" id="CAJVCH010080882">
    <property type="protein sequence ID" value="CAG7721587.1"/>
    <property type="molecule type" value="Genomic_DNA"/>
</dbReference>
<evidence type="ECO:0000313" key="2">
    <source>
        <dbReference type="Proteomes" id="UP000708208"/>
    </source>
</evidence>
<name>A0A8J2JMJ3_9HEXA</name>
<reference evidence="1" key="1">
    <citation type="submission" date="2021-06" db="EMBL/GenBank/DDBJ databases">
        <authorList>
            <person name="Hodson N. C."/>
            <person name="Mongue J. A."/>
            <person name="Jaron S. K."/>
        </authorList>
    </citation>
    <scope>NUCLEOTIDE SEQUENCE</scope>
</reference>
<proteinExistence type="predicted"/>
<dbReference type="AlphaFoldDB" id="A0A8J2JMJ3"/>
<comment type="caution">
    <text evidence="1">The sequence shown here is derived from an EMBL/GenBank/DDBJ whole genome shotgun (WGS) entry which is preliminary data.</text>
</comment>
<gene>
    <name evidence="1" type="ORF">AFUS01_LOCUS10793</name>
</gene>
<accession>A0A8J2JMJ3</accession>
<protein>
    <submittedName>
        <fullName evidence="1">Uncharacterized protein</fullName>
    </submittedName>
</protein>
<sequence>MRVKSLGGILFSLTEIQTRIITRLFISPEFEQYFLHFSQKRWHIHLGDQLLRKCLLIAIRRRNLASERA</sequence>
<keyword evidence="2" id="KW-1185">Reference proteome</keyword>